<dbReference type="CDD" id="cd17871">
    <property type="entry name" value="GPN2"/>
    <property type="match status" value="1"/>
</dbReference>
<organism evidence="6 7">
    <name type="scientific">Tuber aestivum</name>
    <name type="common">summer truffle</name>
    <dbReference type="NCBI Taxonomy" id="59557"/>
    <lineage>
        <taxon>Eukaryota</taxon>
        <taxon>Fungi</taxon>
        <taxon>Dikarya</taxon>
        <taxon>Ascomycota</taxon>
        <taxon>Pezizomycotina</taxon>
        <taxon>Pezizomycetes</taxon>
        <taxon>Pezizales</taxon>
        <taxon>Tuberaceae</taxon>
        <taxon>Tuber</taxon>
    </lineage>
</organism>
<dbReference type="PANTHER" id="PTHR21231:SF3">
    <property type="entry name" value="GPN-LOOP GTPASE 2"/>
    <property type="match status" value="1"/>
</dbReference>
<comment type="similarity">
    <text evidence="1 5">Belongs to the GPN-loop GTPase family.</text>
</comment>
<dbReference type="InterPro" id="IPR004130">
    <property type="entry name" value="Gpn"/>
</dbReference>
<evidence type="ECO:0000256" key="1">
    <source>
        <dbReference type="ARBA" id="ARBA00005290"/>
    </source>
</evidence>
<name>A0A292PPQ0_9PEZI</name>
<evidence type="ECO:0000256" key="4">
    <source>
        <dbReference type="ARBA" id="ARBA00023134"/>
    </source>
</evidence>
<dbReference type="Gene3D" id="3.40.50.300">
    <property type="entry name" value="P-loop containing nucleotide triphosphate hydrolases"/>
    <property type="match status" value="1"/>
</dbReference>
<dbReference type="EMBL" id="LN891131">
    <property type="protein sequence ID" value="CUS08447.1"/>
    <property type="molecule type" value="Genomic_DNA"/>
</dbReference>
<keyword evidence="3 5" id="KW-0378">Hydrolase</keyword>
<dbReference type="GO" id="GO:0005525">
    <property type="term" value="F:GTP binding"/>
    <property type="evidence" value="ECO:0007669"/>
    <property type="project" value="UniProtKB-KW"/>
</dbReference>
<dbReference type="Pfam" id="PF03029">
    <property type="entry name" value="ATP_bind_1"/>
    <property type="match status" value="1"/>
</dbReference>
<evidence type="ECO:0000256" key="5">
    <source>
        <dbReference type="RuleBase" id="RU365059"/>
    </source>
</evidence>
<dbReference type="InterPro" id="IPR027417">
    <property type="entry name" value="P-loop_NTPase"/>
</dbReference>
<keyword evidence="7" id="KW-1185">Reference proteome</keyword>
<proteinExistence type="inferred from homology"/>
<keyword evidence="2 5" id="KW-0547">Nucleotide-binding</keyword>
<evidence type="ECO:0000256" key="3">
    <source>
        <dbReference type="ARBA" id="ARBA00022801"/>
    </source>
</evidence>
<evidence type="ECO:0000313" key="6">
    <source>
        <dbReference type="EMBL" id="CUS08447.1"/>
    </source>
</evidence>
<dbReference type="AlphaFoldDB" id="A0A292PPQ0"/>
<dbReference type="GO" id="GO:0003924">
    <property type="term" value="F:GTPase activity"/>
    <property type="evidence" value="ECO:0007669"/>
    <property type="project" value="TreeGrafter"/>
</dbReference>
<dbReference type="PANTHER" id="PTHR21231">
    <property type="entry name" value="XPA-BINDING PROTEIN 1-RELATED"/>
    <property type="match status" value="1"/>
</dbReference>
<evidence type="ECO:0000313" key="7">
    <source>
        <dbReference type="Proteomes" id="UP001412239"/>
    </source>
</evidence>
<comment type="subunit">
    <text evidence="5">Binds to RNA polymerase II (RNAPII).</text>
</comment>
<dbReference type="SUPFAM" id="SSF52540">
    <property type="entry name" value="P-loop containing nucleoside triphosphate hydrolases"/>
    <property type="match status" value="1"/>
</dbReference>
<dbReference type="FunFam" id="3.40.50.300:FF:000338">
    <property type="entry name" value="GPN-loop GTPase 2"/>
    <property type="match status" value="1"/>
</dbReference>
<keyword evidence="4 5" id="KW-0342">GTP-binding</keyword>
<gene>
    <name evidence="6" type="ORF">GSTUAT00007457001</name>
</gene>
<sequence length="320" mass="35869">MPFAQLVIGPPGSGKSTYCNGMHQFMSAIGRKCSIVNLDPANEKTTYPCALDVRELITLEEVMDEEGLGPNGGIMYALEELEGNMEWLEGGLSRLGQDYVLFDCPGQVELFTHHASLRNIFLKIQKLGYRLVVIHLVDSHYCADPSKYISVLLLCLRSMLQLDLPHINVLSKIDLLNQYGPLAFNLDFYTEVQDLTHMLPLLEEDPRLKKYAKLNEAIVDLVDSFGLVSFETLAVEDKLSMTHMLQAVDRAGGYAFGEAEGAGDSVWALAMRGGWGVGMSAQDIQERWIDNREEYDEFERKQMEEQAAKAKAEAEADEFM</sequence>
<comment type="function">
    <text evidence="5">Small GTPase required for proper localization of RNA polymerase II and III (RNAPII and RNAPIII). May act at an RNAP assembly step prior to nuclear import.</text>
</comment>
<reference evidence="6" key="1">
    <citation type="submission" date="2015-10" db="EMBL/GenBank/DDBJ databases">
        <authorList>
            <person name="Regsiter A."/>
            <person name="william w."/>
        </authorList>
    </citation>
    <scope>NUCLEOTIDE SEQUENCE</scope>
    <source>
        <strain evidence="6">Montdore</strain>
    </source>
</reference>
<dbReference type="GO" id="GO:0005737">
    <property type="term" value="C:cytoplasm"/>
    <property type="evidence" value="ECO:0007669"/>
    <property type="project" value="TreeGrafter"/>
</dbReference>
<evidence type="ECO:0000256" key="2">
    <source>
        <dbReference type="ARBA" id="ARBA00022741"/>
    </source>
</evidence>
<protein>
    <recommendedName>
        <fullName evidence="5">GPN-loop GTPase 2</fullName>
    </recommendedName>
</protein>
<dbReference type="Proteomes" id="UP001412239">
    <property type="component" value="Unassembled WGS sequence"/>
</dbReference>
<dbReference type="InterPro" id="IPR030231">
    <property type="entry name" value="Gpn2"/>
</dbReference>
<accession>A0A292PPQ0</accession>